<keyword evidence="2" id="KW-1185">Reference proteome</keyword>
<feature type="region of interest" description="Disordered" evidence="1">
    <location>
        <begin position="157"/>
        <end position="178"/>
    </location>
</feature>
<dbReference type="AlphaFoldDB" id="A0A914ZQX5"/>
<evidence type="ECO:0000256" key="1">
    <source>
        <dbReference type="SAM" id="MobiDB-lite"/>
    </source>
</evidence>
<dbReference type="WBParaSite" id="PgB10_g015_t01">
    <property type="protein sequence ID" value="PgB10_g015_t01"/>
    <property type="gene ID" value="PgB10_g015"/>
</dbReference>
<sequence>MDANEKRKSRRIKLKCQHKKRDATAKATWSQVQQRKLKATLRRATGEASVQKLSGSSFVWSFGERHNQNNCARNVSCYHCKGNGYQTALPETWHRSQYAKEKTLAETPKFERFEPWRLLRLRAVFATVEFRGDVLYTKTLMVPVLVGVLDTLLHKRTTDSSSGGSTKASPSSMGTAAAADHGRVMKITGALRQALENYNRVQNVPRISQSMEAFACVEILFEANPCE</sequence>
<reference evidence="3" key="1">
    <citation type="submission" date="2022-11" db="UniProtKB">
        <authorList>
            <consortium name="WormBaseParasite"/>
        </authorList>
    </citation>
    <scope>IDENTIFICATION</scope>
</reference>
<accession>A0A914ZQX5</accession>
<evidence type="ECO:0000313" key="2">
    <source>
        <dbReference type="Proteomes" id="UP000887569"/>
    </source>
</evidence>
<evidence type="ECO:0000313" key="3">
    <source>
        <dbReference type="WBParaSite" id="PgB10_g015_t01"/>
    </source>
</evidence>
<protein>
    <submittedName>
        <fullName evidence="3">Uncharacterized protein</fullName>
    </submittedName>
</protein>
<dbReference type="Proteomes" id="UP000887569">
    <property type="component" value="Unplaced"/>
</dbReference>
<feature type="compositionally biased region" description="Low complexity" evidence="1">
    <location>
        <begin position="159"/>
        <end position="172"/>
    </location>
</feature>
<organism evidence="2 3">
    <name type="scientific">Parascaris univalens</name>
    <name type="common">Nematode worm</name>
    <dbReference type="NCBI Taxonomy" id="6257"/>
    <lineage>
        <taxon>Eukaryota</taxon>
        <taxon>Metazoa</taxon>
        <taxon>Ecdysozoa</taxon>
        <taxon>Nematoda</taxon>
        <taxon>Chromadorea</taxon>
        <taxon>Rhabditida</taxon>
        <taxon>Spirurina</taxon>
        <taxon>Ascaridomorpha</taxon>
        <taxon>Ascaridoidea</taxon>
        <taxon>Ascarididae</taxon>
        <taxon>Parascaris</taxon>
    </lineage>
</organism>
<proteinExistence type="predicted"/>
<name>A0A914ZQX5_PARUN</name>